<dbReference type="PANTHER" id="PTHR21236:SF2">
    <property type="entry name" value="PROTEIN YIPF"/>
    <property type="match status" value="1"/>
</dbReference>
<dbReference type="Pfam" id="PF04893">
    <property type="entry name" value="Yip1"/>
    <property type="match status" value="1"/>
</dbReference>
<organism evidence="8 9">
    <name type="scientific">Drosophila kikkawai</name>
    <name type="common">Fruit fly</name>
    <dbReference type="NCBI Taxonomy" id="30033"/>
    <lineage>
        <taxon>Eukaryota</taxon>
        <taxon>Metazoa</taxon>
        <taxon>Ecdysozoa</taxon>
        <taxon>Arthropoda</taxon>
        <taxon>Hexapoda</taxon>
        <taxon>Insecta</taxon>
        <taxon>Pterygota</taxon>
        <taxon>Neoptera</taxon>
        <taxon>Endopterygota</taxon>
        <taxon>Diptera</taxon>
        <taxon>Brachycera</taxon>
        <taxon>Muscomorpha</taxon>
        <taxon>Ephydroidea</taxon>
        <taxon>Drosophilidae</taxon>
        <taxon>Drosophila</taxon>
        <taxon>Sophophora</taxon>
    </lineage>
</organism>
<evidence type="ECO:0000313" key="8">
    <source>
        <dbReference type="Proteomes" id="UP001652661"/>
    </source>
</evidence>
<evidence type="ECO:0000256" key="3">
    <source>
        <dbReference type="ARBA" id="ARBA00022692"/>
    </source>
</evidence>
<dbReference type="GO" id="GO:0005802">
    <property type="term" value="C:trans-Golgi network"/>
    <property type="evidence" value="ECO:0007669"/>
    <property type="project" value="TreeGrafter"/>
</dbReference>
<keyword evidence="5 6" id="KW-0472">Membrane</keyword>
<dbReference type="Proteomes" id="UP001652661">
    <property type="component" value="Chromosome X"/>
</dbReference>
<dbReference type="GeneID" id="108080076"/>
<proteinExistence type="inferred from homology"/>
<evidence type="ECO:0000313" key="9">
    <source>
        <dbReference type="RefSeq" id="XP_017030149.1"/>
    </source>
</evidence>
<name>A0A6P4J473_DROKI</name>
<dbReference type="InterPro" id="IPR045231">
    <property type="entry name" value="Yip1/4-like"/>
</dbReference>
<reference evidence="9" key="1">
    <citation type="submission" date="2025-08" db="UniProtKB">
        <authorList>
            <consortium name="RefSeq"/>
        </authorList>
    </citation>
    <scope>IDENTIFICATION</scope>
    <source>
        <strain evidence="9">14028-0561.14</strain>
        <tissue evidence="9">Whole fly</tissue>
    </source>
</reference>
<evidence type="ECO:0000256" key="5">
    <source>
        <dbReference type="ARBA" id="ARBA00023136"/>
    </source>
</evidence>
<dbReference type="GO" id="GO:0048280">
    <property type="term" value="P:vesicle fusion with Golgi apparatus"/>
    <property type="evidence" value="ECO:0007669"/>
    <property type="project" value="TreeGrafter"/>
</dbReference>
<evidence type="ECO:0000259" key="7">
    <source>
        <dbReference type="Pfam" id="PF04893"/>
    </source>
</evidence>
<dbReference type="AlphaFoldDB" id="A0A6P4J473"/>
<dbReference type="GO" id="GO:0006888">
    <property type="term" value="P:endoplasmic reticulum to Golgi vesicle-mediated transport"/>
    <property type="evidence" value="ECO:0007669"/>
    <property type="project" value="InterPro"/>
</dbReference>
<feature type="transmembrane region" description="Helical" evidence="6">
    <location>
        <begin position="170"/>
        <end position="191"/>
    </location>
</feature>
<feature type="transmembrane region" description="Helical" evidence="6">
    <location>
        <begin position="140"/>
        <end position="164"/>
    </location>
</feature>
<keyword evidence="4 6" id="KW-1133">Transmembrane helix</keyword>
<feature type="domain" description="Yip1" evidence="7">
    <location>
        <begin position="82"/>
        <end position="216"/>
    </location>
</feature>
<protein>
    <recommendedName>
        <fullName evidence="6">Protein YIPF</fullName>
    </recommendedName>
</protein>
<evidence type="ECO:0000256" key="2">
    <source>
        <dbReference type="ARBA" id="ARBA00010596"/>
    </source>
</evidence>
<accession>A0A6P4J473</accession>
<feature type="transmembrane region" description="Helical" evidence="6">
    <location>
        <begin position="89"/>
        <end position="107"/>
    </location>
</feature>
<evidence type="ECO:0000256" key="4">
    <source>
        <dbReference type="ARBA" id="ARBA00022989"/>
    </source>
</evidence>
<comment type="similarity">
    <text evidence="2 6">Belongs to the YIP1 family.</text>
</comment>
<keyword evidence="3 6" id="KW-0812">Transmembrane</keyword>
<feature type="transmembrane region" description="Helical" evidence="6">
    <location>
        <begin position="113"/>
        <end position="133"/>
    </location>
</feature>
<evidence type="ECO:0000256" key="1">
    <source>
        <dbReference type="ARBA" id="ARBA00004141"/>
    </source>
</evidence>
<dbReference type="RefSeq" id="XP_017030149.1">
    <property type="nucleotide sequence ID" value="XM_017174660.3"/>
</dbReference>
<dbReference type="OMA" id="GICVVRY"/>
<comment type="subcellular location">
    <subcellularLocation>
        <location evidence="6">Golgi apparatus membrane</location>
        <topology evidence="6">Multi-pass membrane protein</topology>
    </subcellularLocation>
    <subcellularLocation>
        <location evidence="1">Membrane</location>
        <topology evidence="1">Multi-pass membrane protein</topology>
    </subcellularLocation>
</comment>
<sequence>MARYGLPNESSSDEDINDYSYETTFSKPLAQSTAYKDLTGTETDNDIDKEPPLLEELGIKPHHIYQKTLVVLNLLSDITDQDILEDTDMAGPLVFCLTLGIFLLLAGKVTFSAIYGIGIMGCIFFNCLLSLMANRIQMTVMMVASMLGYCLLPMVLLSFINIFITIEGTFGIILTIFAVLWCSISASKLLATAFDMDNQQWPIAYLCAMLYGGFALITLY</sequence>
<gene>
    <name evidence="9" type="primary">LOC108080076</name>
</gene>
<dbReference type="InterPro" id="IPR006977">
    <property type="entry name" value="Yip1_dom"/>
</dbReference>
<dbReference type="GO" id="GO:0000139">
    <property type="term" value="C:Golgi membrane"/>
    <property type="evidence" value="ECO:0007669"/>
    <property type="project" value="UniProtKB-SubCell"/>
</dbReference>
<dbReference type="PANTHER" id="PTHR21236">
    <property type="entry name" value="GOLGI MEMBRANE PROTEIN YIP1"/>
    <property type="match status" value="1"/>
</dbReference>
<feature type="transmembrane region" description="Helical" evidence="6">
    <location>
        <begin position="203"/>
        <end position="219"/>
    </location>
</feature>
<dbReference type="OrthoDB" id="440385at2759"/>
<keyword evidence="8" id="KW-1185">Reference proteome</keyword>
<evidence type="ECO:0000256" key="6">
    <source>
        <dbReference type="RuleBase" id="RU361264"/>
    </source>
</evidence>